<dbReference type="EMBL" id="JMKJ01000074">
    <property type="protein sequence ID" value="KGG52501.1"/>
    <property type="molecule type" value="Genomic_DNA"/>
</dbReference>
<name>A0A098VXM8_9MICR</name>
<feature type="transmembrane region" description="Helical" evidence="6">
    <location>
        <begin position="87"/>
        <end position="105"/>
    </location>
</feature>
<dbReference type="Pfam" id="PF01169">
    <property type="entry name" value="GDT1"/>
    <property type="match status" value="2"/>
</dbReference>
<feature type="transmembrane region" description="Helical" evidence="6">
    <location>
        <begin position="239"/>
        <end position="261"/>
    </location>
</feature>
<accession>A0A098VXM8</accession>
<keyword evidence="8" id="KW-1185">Reference proteome</keyword>
<dbReference type="GO" id="GO:0016020">
    <property type="term" value="C:membrane"/>
    <property type="evidence" value="ECO:0007669"/>
    <property type="project" value="UniProtKB-SubCell"/>
</dbReference>
<dbReference type="GO" id="GO:0032468">
    <property type="term" value="P:Golgi calcium ion homeostasis"/>
    <property type="evidence" value="ECO:0007669"/>
    <property type="project" value="TreeGrafter"/>
</dbReference>
<dbReference type="GO" id="GO:0032472">
    <property type="term" value="P:Golgi calcium ion transport"/>
    <property type="evidence" value="ECO:0007669"/>
    <property type="project" value="TreeGrafter"/>
</dbReference>
<comment type="caution">
    <text evidence="7">The sequence shown here is derived from an EMBL/GenBank/DDBJ whole genome shotgun (WGS) entry which is preliminary data.</text>
</comment>
<reference evidence="7 8" key="1">
    <citation type="submission" date="2014-04" db="EMBL/GenBank/DDBJ databases">
        <title>A new species of microsporidia sheds light on the evolution of extreme parasitism.</title>
        <authorList>
            <person name="Haag K.L."/>
            <person name="James T.Y."/>
            <person name="Larsson R."/>
            <person name="Schaer T.M."/>
            <person name="Refardt D."/>
            <person name="Pombert J.-F."/>
            <person name="Ebert D."/>
        </authorList>
    </citation>
    <scope>NUCLEOTIDE SEQUENCE [LARGE SCALE GENOMIC DNA]</scope>
    <source>
        <strain evidence="7 8">UGP3</strain>
        <tissue evidence="7">Spores</tissue>
    </source>
</reference>
<dbReference type="GO" id="GO:0005384">
    <property type="term" value="F:manganese ion transmembrane transporter activity"/>
    <property type="evidence" value="ECO:0007669"/>
    <property type="project" value="TreeGrafter"/>
</dbReference>
<feature type="transmembrane region" description="Helical" evidence="6">
    <location>
        <begin position="58"/>
        <end position="81"/>
    </location>
</feature>
<evidence type="ECO:0000313" key="8">
    <source>
        <dbReference type="Proteomes" id="UP000029725"/>
    </source>
</evidence>
<dbReference type="HOGENOM" id="CLU_040186_0_2_1"/>
<sequence>MDYWTAFFESLKNHTSTMYWDGFFSAFVMILISEFCDKTFFLAAVLSMRSRRHDKVKVFLGSILALALMSLLSVLLGGFIFTWIPMLYTKIASTLLFFMFSVLMVREAILSQPSTASSLAVSSSTLSPARIEREQEGSHSFTSVLSFRDNDKHEDSDNDKNKEQSKKPGEFLFSKSFILTLIAEWGDRSQLATIALATSKNLPGVLLGSILGHIICTGTAVIGGSFIATRLSIRKGGTFFFICSHPGWGIVVFLVFCYIYLGNRI</sequence>
<protein>
    <recommendedName>
        <fullName evidence="6">GDT1 family protein</fullName>
    </recommendedName>
</protein>
<keyword evidence="4 6" id="KW-1133">Transmembrane helix</keyword>
<comment type="subcellular location">
    <subcellularLocation>
        <location evidence="1 6">Membrane</location>
        <topology evidence="1 6">Multi-pass membrane protein</topology>
    </subcellularLocation>
</comment>
<evidence type="ECO:0000313" key="7">
    <source>
        <dbReference type="EMBL" id="KGG52501.1"/>
    </source>
</evidence>
<proteinExistence type="inferred from homology"/>
<dbReference type="GO" id="GO:0005794">
    <property type="term" value="C:Golgi apparatus"/>
    <property type="evidence" value="ECO:0007669"/>
    <property type="project" value="TreeGrafter"/>
</dbReference>
<evidence type="ECO:0000256" key="1">
    <source>
        <dbReference type="ARBA" id="ARBA00004141"/>
    </source>
</evidence>
<dbReference type="VEuPathDB" id="MicrosporidiaDB:DI09_167p50"/>
<dbReference type="Proteomes" id="UP000029725">
    <property type="component" value="Unassembled WGS sequence"/>
</dbReference>
<dbReference type="GeneID" id="25258616"/>
<dbReference type="PANTHER" id="PTHR12608:SF1">
    <property type="entry name" value="TRANSMEMBRANE PROTEIN 165"/>
    <property type="match status" value="1"/>
</dbReference>
<evidence type="ECO:0000256" key="5">
    <source>
        <dbReference type="ARBA" id="ARBA00023136"/>
    </source>
</evidence>
<evidence type="ECO:0000256" key="3">
    <source>
        <dbReference type="ARBA" id="ARBA00022692"/>
    </source>
</evidence>
<comment type="similarity">
    <text evidence="2 6">Belongs to the GDT1 family.</text>
</comment>
<feature type="transmembrane region" description="Helical" evidence="6">
    <location>
        <begin position="206"/>
        <end position="227"/>
    </location>
</feature>
<dbReference type="OrthoDB" id="442680at2759"/>
<evidence type="ECO:0000256" key="4">
    <source>
        <dbReference type="ARBA" id="ARBA00022989"/>
    </source>
</evidence>
<dbReference type="GO" id="GO:0015085">
    <property type="term" value="F:calcium ion transmembrane transporter activity"/>
    <property type="evidence" value="ECO:0007669"/>
    <property type="project" value="TreeGrafter"/>
</dbReference>
<dbReference type="RefSeq" id="XP_013238937.1">
    <property type="nucleotide sequence ID" value="XM_013383483.1"/>
</dbReference>
<keyword evidence="3 6" id="KW-0812">Transmembrane</keyword>
<gene>
    <name evidence="7" type="ORF">DI09_167p50</name>
</gene>
<evidence type="ECO:0000256" key="2">
    <source>
        <dbReference type="ARBA" id="ARBA00009190"/>
    </source>
</evidence>
<keyword evidence="5 6" id="KW-0472">Membrane</keyword>
<dbReference type="InterPro" id="IPR001727">
    <property type="entry name" value="GDT1-like"/>
</dbReference>
<dbReference type="PANTHER" id="PTHR12608">
    <property type="entry name" value="TRANSMEMBRANE PROTEIN HTP-1 RELATED"/>
    <property type="match status" value="1"/>
</dbReference>
<feature type="transmembrane region" description="Helical" evidence="6">
    <location>
        <begin position="23"/>
        <end position="46"/>
    </location>
</feature>
<dbReference type="AlphaFoldDB" id="A0A098VXM8"/>
<evidence type="ECO:0000256" key="6">
    <source>
        <dbReference type="RuleBase" id="RU365102"/>
    </source>
</evidence>
<organism evidence="7 8">
    <name type="scientific">Mitosporidium daphniae</name>
    <dbReference type="NCBI Taxonomy" id="1485682"/>
    <lineage>
        <taxon>Eukaryota</taxon>
        <taxon>Fungi</taxon>
        <taxon>Fungi incertae sedis</taxon>
        <taxon>Microsporidia</taxon>
        <taxon>Mitosporidium</taxon>
    </lineage>
</organism>